<protein>
    <submittedName>
        <fullName evidence="2">Uncharacterized protein</fullName>
    </submittedName>
</protein>
<keyword evidence="1" id="KW-0472">Membrane</keyword>
<keyword evidence="1" id="KW-0812">Transmembrane</keyword>
<reference evidence="2 3" key="1">
    <citation type="submission" date="2023-03" db="EMBL/GenBank/DDBJ databases">
        <title>High-quality genome of Scylla paramamosain provides insights in environmental adaptation.</title>
        <authorList>
            <person name="Zhang L."/>
        </authorList>
    </citation>
    <scope>NUCLEOTIDE SEQUENCE [LARGE SCALE GENOMIC DNA]</scope>
    <source>
        <strain evidence="2">LZ_2023a</strain>
        <tissue evidence="2">Muscle</tissue>
    </source>
</reference>
<keyword evidence="3" id="KW-1185">Reference proteome</keyword>
<evidence type="ECO:0000256" key="1">
    <source>
        <dbReference type="SAM" id="Phobius"/>
    </source>
</evidence>
<organism evidence="2 3">
    <name type="scientific">Scylla paramamosain</name>
    <name type="common">Mud crab</name>
    <dbReference type="NCBI Taxonomy" id="85552"/>
    <lineage>
        <taxon>Eukaryota</taxon>
        <taxon>Metazoa</taxon>
        <taxon>Ecdysozoa</taxon>
        <taxon>Arthropoda</taxon>
        <taxon>Crustacea</taxon>
        <taxon>Multicrustacea</taxon>
        <taxon>Malacostraca</taxon>
        <taxon>Eumalacostraca</taxon>
        <taxon>Eucarida</taxon>
        <taxon>Decapoda</taxon>
        <taxon>Pleocyemata</taxon>
        <taxon>Brachyura</taxon>
        <taxon>Eubrachyura</taxon>
        <taxon>Portunoidea</taxon>
        <taxon>Portunidae</taxon>
        <taxon>Portuninae</taxon>
        <taxon>Scylla</taxon>
    </lineage>
</organism>
<dbReference type="AlphaFoldDB" id="A0AAW0UHT3"/>
<proteinExistence type="predicted"/>
<name>A0AAW0UHT3_SCYPA</name>
<feature type="transmembrane region" description="Helical" evidence="1">
    <location>
        <begin position="20"/>
        <end position="36"/>
    </location>
</feature>
<evidence type="ECO:0000313" key="2">
    <source>
        <dbReference type="EMBL" id="KAK8399260.1"/>
    </source>
</evidence>
<dbReference type="Proteomes" id="UP001487740">
    <property type="component" value="Unassembled WGS sequence"/>
</dbReference>
<sequence>MPSSPLLDAVILAPLQEEYMVMMLALLGMILALLKLKQALKKMKQRIWTRPWLMRRENYGLYETLLSELQAENAMSCKNFLRMDVQYFRQLLTVLFDKLMYTIRCNKSAPYYLYGTVTPPTPLIIMAREKQYDKLGGLGLILCRGTILYRKARLVVKVEARRNSTKSIRRSEGGEELGEEELHRYSISNRLNSV</sequence>
<dbReference type="EMBL" id="JARAKH010000011">
    <property type="protein sequence ID" value="KAK8399260.1"/>
    <property type="molecule type" value="Genomic_DNA"/>
</dbReference>
<comment type="caution">
    <text evidence="2">The sequence shown here is derived from an EMBL/GenBank/DDBJ whole genome shotgun (WGS) entry which is preliminary data.</text>
</comment>
<keyword evidence="1" id="KW-1133">Transmembrane helix</keyword>
<accession>A0AAW0UHT3</accession>
<gene>
    <name evidence="2" type="ORF">O3P69_003405</name>
</gene>
<evidence type="ECO:0000313" key="3">
    <source>
        <dbReference type="Proteomes" id="UP001487740"/>
    </source>
</evidence>